<dbReference type="GeneID" id="63787254"/>
<comment type="caution">
    <text evidence="1">The sequence shown here is derived from an EMBL/GenBank/DDBJ whole genome shotgun (WGS) entry which is preliminary data.</text>
</comment>
<dbReference type="CDD" id="cd22849">
    <property type="entry name" value="NuzM"/>
    <property type="match status" value="1"/>
</dbReference>
<evidence type="ECO:0000313" key="1">
    <source>
        <dbReference type="EMBL" id="ORY79090.1"/>
    </source>
</evidence>
<protein>
    <recommendedName>
        <fullName evidence="3">NADH-ubiquinone oxidoreductase 21.3 kDa subunit</fullName>
    </recommendedName>
</protein>
<organism evidence="1 2">
    <name type="scientific">Protomyces lactucae-debilis</name>
    <dbReference type="NCBI Taxonomy" id="2754530"/>
    <lineage>
        <taxon>Eukaryota</taxon>
        <taxon>Fungi</taxon>
        <taxon>Dikarya</taxon>
        <taxon>Ascomycota</taxon>
        <taxon>Taphrinomycotina</taxon>
        <taxon>Taphrinomycetes</taxon>
        <taxon>Taphrinales</taxon>
        <taxon>Protomycetaceae</taxon>
        <taxon>Protomyces</taxon>
    </lineage>
</organism>
<dbReference type="Proteomes" id="UP000193685">
    <property type="component" value="Unassembled WGS sequence"/>
</dbReference>
<dbReference type="PANTHER" id="PTHR37325">
    <property type="entry name" value="OXIDOREDUCTASE 21 KDA SUBUNIT, PUTATIVE (AFU_ORTHOLOGUE AFUA_4G05910)-RELATED"/>
    <property type="match status" value="1"/>
</dbReference>
<accession>A0A1Y2F5A7</accession>
<dbReference type="InterPro" id="IPR016813">
    <property type="entry name" value="NADH_Ub_cplx-1_21kDa"/>
</dbReference>
<dbReference type="RefSeq" id="XP_040723722.1">
    <property type="nucleotide sequence ID" value="XM_040870655.1"/>
</dbReference>
<dbReference type="AlphaFoldDB" id="A0A1Y2F5A7"/>
<dbReference type="OrthoDB" id="2093493at2759"/>
<name>A0A1Y2F5A7_PROLT</name>
<dbReference type="STRING" id="56484.A0A1Y2F5A7"/>
<dbReference type="OMA" id="WARISNF"/>
<dbReference type="EMBL" id="MCFI01000016">
    <property type="protein sequence ID" value="ORY79090.1"/>
    <property type="molecule type" value="Genomic_DNA"/>
</dbReference>
<dbReference type="PANTHER" id="PTHR37325:SF1">
    <property type="entry name" value="OXIDOREDUCTASE 21 KDA SUBUNIT, PUTATIVE (AFU_ORTHOLOGUE AFUA_4G05910)-RELATED"/>
    <property type="match status" value="1"/>
</dbReference>
<evidence type="ECO:0008006" key="3">
    <source>
        <dbReference type="Google" id="ProtNLM"/>
    </source>
</evidence>
<gene>
    <name evidence="1" type="ORF">BCR37DRAFT_388685</name>
</gene>
<keyword evidence="2" id="KW-1185">Reference proteome</keyword>
<reference evidence="1 2" key="1">
    <citation type="submission" date="2016-07" db="EMBL/GenBank/DDBJ databases">
        <title>Pervasive Adenine N6-methylation of Active Genes in Fungi.</title>
        <authorList>
            <consortium name="DOE Joint Genome Institute"/>
            <person name="Mondo S.J."/>
            <person name="Dannebaum R.O."/>
            <person name="Kuo R.C."/>
            <person name="Labutti K."/>
            <person name="Haridas S."/>
            <person name="Kuo A."/>
            <person name="Salamov A."/>
            <person name="Ahrendt S.R."/>
            <person name="Lipzen A."/>
            <person name="Sullivan W."/>
            <person name="Andreopoulos W.B."/>
            <person name="Clum A."/>
            <person name="Lindquist E."/>
            <person name="Daum C."/>
            <person name="Ramamoorthy G.K."/>
            <person name="Gryganskyi A."/>
            <person name="Culley D."/>
            <person name="Magnuson J.K."/>
            <person name="James T.Y."/>
            <person name="O'Malley M.A."/>
            <person name="Stajich J.E."/>
            <person name="Spatafora J.W."/>
            <person name="Visel A."/>
            <person name="Grigoriev I.V."/>
        </authorList>
    </citation>
    <scope>NUCLEOTIDE SEQUENCE [LARGE SCALE GENOMIC DNA]</scope>
    <source>
        <strain evidence="1 2">12-1054</strain>
    </source>
</reference>
<evidence type="ECO:0000313" key="2">
    <source>
        <dbReference type="Proteomes" id="UP000193685"/>
    </source>
</evidence>
<proteinExistence type="predicted"/>
<sequence length="173" mass="18993">MSFRKYTKETPPGLWSKVKDFFALDKTRSSGISFNESYRNPMPGSRPEIYKEPVTAPANDIAENPYFARDVRRQYPSVSVFTQSRVAGLLTYGNKDAPAIPDGKAGELVLAKIDELQLTSALEQQGVLAVLGKDGMPPLPMGRKGRAFKLDTTAGFAGNTMAHGVDYPVRCFN</sequence>
<dbReference type="PIRSF" id="PIRSF022976">
    <property type="entry name" value="NADH_Oxi_21kDa"/>
    <property type="match status" value="1"/>
</dbReference>